<gene>
    <name evidence="2" type="ORF">CSSPJE1EN2_LOCUS16414</name>
</gene>
<keyword evidence="3" id="KW-1185">Reference proteome</keyword>
<evidence type="ECO:0000313" key="2">
    <source>
        <dbReference type="EMBL" id="CAK9873942.1"/>
    </source>
</evidence>
<protein>
    <recommendedName>
        <fullName evidence="1">Protein kinase domain-containing protein</fullName>
    </recommendedName>
</protein>
<dbReference type="PROSITE" id="PS50011">
    <property type="entry name" value="PROTEIN_KINASE_DOM"/>
    <property type="match status" value="1"/>
</dbReference>
<accession>A0ABP1BFV8</accession>
<organism evidence="2 3">
    <name type="scientific">Sphagnum jensenii</name>
    <dbReference type="NCBI Taxonomy" id="128206"/>
    <lineage>
        <taxon>Eukaryota</taxon>
        <taxon>Viridiplantae</taxon>
        <taxon>Streptophyta</taxon>
        <taxon>Embryophyta</taxon>
        <taxon>Bryophyta</taxon>
        <taxon>Sphagnophytina</taxon>
        <taxon>Sphagnopsida</taxon>
        <taxon>Sphagnales</taxon>
        <taxon>Sphagnaceae</taxon>
        <taxon>Sphagnum</taxon>
    </lineage>
</organism>
<feature type="domain" description="Protein kinase" evidence="1">
    <location>
        <begin position="38"/>
        <end position="203"/>
    </location>
</feature>
<dbReference type="Proteomes" id="UP001497522">
    <property type="component" value="Chromosome 3"/>
</dbReference>
<name>A0ABP1BFV8_9BRYO</name>
<dbReference type="InterPro" id="IPR011009">
    <property type="entry name" value="Kinase-like_dom_sf"/>
</dbReference>
<evidence type="ECO:0000259" key="1">
    <source>
        <dbReference type="PROSITE" id="PS50011"/>
    </source>
</evidence>
<proteinExistence type="predicted"/>
<evidence type="ECO:0000313" key="3">
    <source>
        <dbReference type="Proteomes" id="UP001497522"/>
    </source>
</evidence>
<dbReference type="InterPro" id="IPR000719">
    <property type="entry name" value="Prot_kinase_dom"/>
</dbReference>
<dbReference type="InterPro" id="IPR001245">
    <property type="entry name" value="Ser-Thr/Tyr_kinase_cat_dom"/>
</dbReference>
<dbReference type="EMBL" id="OZ023704">
    <property type="protein sequence ID" value="CAK9873942.1"/>
    <property type="molecule type" value="Genomic_DNA"/>
</dbReference>
<dbReference type="SUPFAM" id="SSF56112">
    <property type="entry name" value="Protein kinase-like (PK-like)"/>
    <property type="match status" value="1"/>
</dbReference>
<dbReference type="Gene3D" id="1.10.510.10">
    <property type="entry name" value="Transferase(Phosphotransferase) domain 1"/>
    <property type="match status" value="1"/>
</dbReference>
<dbReference type="Pfam" id="PF07714">
    <property type="entry name" value="PK_Tyr_Ser-Thr"/>
    <property type="match status" value="1"/>
</dbReference>
<reference evidence="2" key="1">
    <citation type="submission" date="2024-03" db="EMBL/GenBank/DDBJ databases">
        <authorList>
            <consortium name="ELIXIR-Norway"/>
            <consortium name="Elixir Norway"/>
        </authorList>
    </citation>
    <scope>NUCLEOTIDE SEQUENCE</scope>
</reference>
<sequence length="203" mass="22426">MSSWVFDYDRGTYDLDSLKLEVEGTEDSGSCITKSLGIANFRVLGKGGFGSIFVWTVCKRTEPLFDGVLNFQDLRLNHGALLAAPRSNKQNVSVASLEKESVMPITVAVKRINVVVDPEQLDGLMREANNLKYCGDRNFVTIYGITQSHDLGCLCLVMDLVRGCNLDQFLCSRGTTAFEHLDKKVKACVGFGGRMMCHGGWRS</sequence>